<evidence type="ECO:0000313" key="2">
    <source>
        <dbReference type="Proteomes" id="UP001157502"/>
    </source>
</evidence>
<gene>
    <name evidence="1" type="ORF">DPEC_G00320870</name>
</gene>
<comment type="caution">
    <text evidence="1">The sequence shown here is derived from an EMBL/GenBank/DDBJ whole genome shotgun (WGS) entry which is preliminary data.</text>
</comment>
<dbReference type="EMBL" id="CM055758">
    <property type="protein sequence ID" value="KAJ7988174.1"/>
    <property type="molecule type" value="Genomic_DNA"/>
</dbReference>
<protein>
    <submittedName>
        <fullName evidence="1">Uncharacterized protein</fullName>
    </submittedName>
</protein>
<reference evidence="1" key="1">
    <citation type="submission" date="2021-05" db="EMBL/GenBank/DDBJ databases">
        <authorList>
            <person name="Pan Q."/>
            <person name="Jouanno E."/>
            <person name="Zahm M."/>
            <person name="Klopp C."/>
            <person name="Cabau C."/>
            <person name="Louis A."/>
            <person name="Berthelot C."/>
            <person name="Parey E."/>
            <person name="Roest Crollius H."/>
            <person name="Montfort J."/>
            <person name="Robinson-Rechavi M."/>
            <person name="Bouchez O."/>
            <person name="Lampietro C."/>
            <person name="Lopez Roques C."/>
            <person name="Donnadieu C."/>
            <person name="Postlethwait J."/>
            <person name="Bobe J."/>
            <person name="Dillon D."/>
            <person name="Chandos A."/>
            <person name="von Hippel F."/>
            <person name="Guiguen Y."/>
        </authorList>
    </citation>
    <scope>NUCLEOTIDE SEQUENCE</scope>
    <source>
        <strain evidence="1">YG-Jan2019</strain>
    </source>
</reference>
<evidence type="ECO:0000313" key="1">
    <source>
        <dbReference type="EMBL" id="KAJ7988174.1"/>
    </source>
</evidence>
<dbReference type="Proteomes" id="UP001157502">
    <property type="component" value="Chromosome 31"/>
</dbReference>
<sequence>MSAAYFLVPRLAIQSKRTGAVTHVLIKGGHMSAYGVNAAGGTGQSQREHTDHSSGKTQCICGMHSG</sequence>
<proteinExistence type="predicted"/>
<name>A0ACC2FA17_DALPE</name>
<organism evidence="1 2">
    <name type="scientific">Dallia pectoralis</name>
    <name type="common">Alaska blackfish</name>
    <dbReference type="NCBI Taxonomy" id="75939"/>
    <lineage>
        <taxon>Eukaryota</taxon>
        <taxon>Metazoa</taxon>
        <taxon>Chordata</taxon>
        <taxon>Craniata</taxon>
        <taxon>Vertebrata</taxon>
        <taxon>Euteleostomi</taxon>
        <taxon>Actinopterygii</taxon>
        <taxon>Neopterygii</taxon>
        <taxon>Teleostei</taxon>
        <taxon>Protacanthopterygii</taxon>
        <taxon>Esociformes</taxon>
        <taxon>Umbridae</taxon>
        <taxon>Dallia</taxon>
    </lineage>
</organism>
<keyword evidence="2" id="KW-1185">Reference proteome</keyword>
<accession>A0ACC2FA17</accession>